<comment type="caution">
    <text evidence="4">The sequence shown here is derived from an EMBL/GenBank/DDBJ whole genome shotgun (WGS) entry which is preliminary data.</text>
</comment>
<feature type="domain" description="Fumarylacetoacetase-like C-terminal" evidence="3">
    <location>
        <begin position="80"/>
        <end position="278"/>
    </location>
</feature>
<dbReference type="SUPFAM" id="SSF56529">
    <property type="entry name" value="FAH"/>
    <property type="match status" value="1"/>
</dbReference>
<dbReference type="PANTHER" id="PTHR42796">
    <property type="entry name" value="FUMARYLACETOACETATE HYDROLASE DOMAIN-CONTAINING PROTEIN 2A-RELATED"/>
    <property type="match status" value="1"/>
</dbReference>
<name>A0ABT2J3F4_9PSEU</name>
<dbReference type="Gene3D" id="3.90.850.10">
    <property type="entry name" value="Fumarylacetoacetase-like, C-terminal domain"/>
    <property type="match status" value="1"/>
</dbReference>
<evidence type="ECO:0000259" key="3">
    <source>
        <dbReference type="Pfam" id="PF01557"/>
    </source>
</evidence>
<dbReference type="InterPro" id="IPR011234">
    <property type="entry name" value="Fumarylacetoacetase-like_C"/>
</dbReference>
<dbReference type="GO" id="GO:0016787">
    <property type="term" value="F:hydrolase activity"/>
    <property type="evidence" value="ECO:0007669"/>
    <property type="project" value="UniProtKB-KW"/>
</dbReference>
<keyword evidence="5" id="KW-1185">Reference proteome</keyword>
<keyword evidence="2" id="KW-0479">Metal-binding</keyword>
<dbReference type="Proteomes" id="UP001156441">
    <property type="component" value="Unassembled WGS sequence"/>
</dbReference>
<evidence type="ECO:0000256" key="1">
    <source>
        <dbReference type="ARBA" id="ARBA00010211"/>
    </source>
</evidence>
<evidence type="ECO:0000256" key="2">
    <source>
        <dbReference type="ARBA" id="ARBA00022723"/>
    </source>
</evidence>
<organism evidence="4 5">
    <name type="scientific">Actinophytocola gossypii</name>
    <dbReference type="NCBI Taxonomy" id="2812003"/>
    <lineage>
        <taxon>Bacteria</taxon>
        <taxon>Bacillati</taxon>
        <taxon>Actinomycetota</taxon>
        <taxon>Actinomycetes</taxon>
        <taxon>Pseudonocardiales</taxon>
        <taxon>Pseudonocardiaceae</taxon>
    </lineage>
</organism>
<evidence type="ECO:0000313" key="5">
    <source>
        <dbReference type="Proteomes" id="UP001156441"/>
    </source>
</evidence>
<sequence>MQLGTARTDDTRGTRAVVVSPRGLTAVADLAPGTFADARDVIERFGAAELAELTAAAPESAFTEVGATVFTAPIPRPRMIWGIGLNYREHATDLSEVAPSEEPASFIKGDHTVIGPGDPIPLPWQSERVTAEAELGLVIGSLCRDASVEDALDHVWGVTTVLDQTAEDILARNPRYLTRSKNFPGFFSFGPLITPTADVGDILEVEVRTLVNGNLHRANTTANMMFPPAELVSFHSQVMPLFPGDILSTGTPGAVRIEPGDVAGCVIPGVGELYNPVVGRR</sequence>
<dbReference type="InterPro" id="IPR036663">
    <property type="entry name" value="Fumarylacetoacetase_C_sf"/>
</dbReference>
<proteinExistence type="inferred from homology"/>
<dbReference type="PANTHER" id="PTHR42796:SF4">
    <property type="entry name" value="FUMARYLACETOACETATE HYDROLASE DOMAIN-CONTAINING PROTEIN 2A"/>
    <property type="match status" value="1"/>
</dbReference>
<dbReference type="Pfam" id="PF01557">
    <property type="entry name" value="FAA_hydrolase"/>
    <property type="match status" value="1"/>
</dbReference>
<keyword evidence="4" id="KW-0378">Hydrolase</keyword>
<accession>A0ABT2J3F4</accession>
<gene>
    <name evidence="4" type="ORF">JT362_01760</name>
</gene>
<dbReference type="InterPro" id="IPR051121">
    <property type="entry name" value="FAH"/>
</dbReference>
<comment type="similarity">
    <text evidence="1">Belongs to the FAH family.</text>
</comment>
<evidence type="ECO:0000313" key="4">
    <source>
        <dbReference type="EMBL" id="MCT2581844.1"/>
    </source>
</evidence>
<reference evidence="4 5" key="1">
    <citation type="submission" date="2021-02" db="EMBL/GenBank/DDBJ databases">
        <title>Actinophytocola xerophila sp. nov., isolated from soil of cotton cropping field.</title>
        <authorList>
            <person name="Huang R."/>
            <person name="Chen X."/>
            <person name="Ge X."/>
            <person name="Liu W."/>
        </authorList>
    </citation>
    <scope>NUCLEOTIDE SEQUENCE [LARGE SCALE GENOMIC DNA]</scope>
    <source>
        <strain evidence="4 5">S1-96</strain>
    </source>
</reference>
<dbReference type="EMBL" id="JAFFZE010000004">
    <property type="protein sequence ID" value="MCT2581844.1"/>
    <property type="molecule type" value="Genomic_DNA"/>
</dbReference>
<protein>
    <submittedName>
        <fullName evidence="4">Fumarylacetoacetate hydrolase family protein</fullName>
    </submittedName>
</protein>